<dbReference type="AlphaFoldDB" id="A0A6G1M4M3"/>
<dbReference type="Proteomes" id="UP000483672">
    <property type="component" value="Unassembled WGS sequence"/>
</dbReference>
<reference evidence="3 4" key="1">
    <citation type="submission" date="2019-06" db="EMBL/GenBank/DDBJ databases">
        <authorList>
            <person name="Palmer J.M."/>
        </authorList>
    </citation>
    <scope>NUCLEOTIDE SEQUENCE [LARGE SCALE GENOMIC DNA]</scope>
    <source>
        <strain evidence="3 4">TWF191</strain>
    </source>
</reference>
<gene>
    <name evidence="3" type="ORF">TWF191_009133</name>
</gene>
<name>A0A6G1M4M3_ORBOL</name>
<dbReference type="InterPro" id="IPR003615">
    <property type="entry name" value="HNH_nuc"/>
</dbReference>
<evidence type="ECO:0000256" key="1">
    <source>
        <dbReference type="SAM" id="MobiDB-lite"/>
    </source>
</evidence>
<evidence type="ECO:0000313" key="3">
    <source>
        <dbReference type="EMBL" id="KAF3215968.1"/>
    </source>
</evidence>
<accession>A0A6G1M4M3</accession>
<protein>
    <recommendedName>
        <fullName evidence="2">HNH nuclease domain-containing protein</fullName>
    </recommendedName>
</protein>
<comment type="caution">
    <text evidence="3">The sequence shown here is derived from an EMBL/GenBank/DDBJ whole genome shotgun (WGS) entry which is preliminary data.</text>
</comment>
<organism evidence="3 4">
    <name type="scientific">Orbilia oligospora</name>
    <name type="common">Nematode-trapping fungus</name>
    <name type="synonym">Arthrobotrys oligospora</name>
    <dbReference type="NCBI Taxonomy" id="2813651"/>
    <lineage>
        <taxon>Eukaryota</taxon>
        <taxon>Fungi</taxon>
        <taxon>Dikarya</taxon>
        <taxon>Ascomycota</taxon>
        <taxon>Pezizomycotina</taxon>
        <taxon>Orbiliomycetes</taxon>
        <taxon>Orbiliales</taxon>
        <taxon>Orbiliaceae</taxon>
        <taxon>Orbilia</taxon>
    </lineage>
</organism>
<proteinExistence type="predicted"/>
<feature type="region of interest" description="Disordered" evidence="1">
    <location>
        <begin position="414"/>
        <end position="445"/>
    </location>
</feature>
<dbReference type="EMBL" id="WIPF01000065">
    <property type="protein sequence ID" value="KAF3215968.1"/>
    <property type="molecule type" value="Genomic_DNA"/>
</dbReference>
<feature type="domain" description="HNH nuclease" evidence="2">
    <location>
        <begin position="224"/>
        <end position="282"/>
    </location>
</feature>
<evidence type="ECO:0000259" key="2">
    <source>
        <dbReference type="Pfam" id="PF13391"/>
    </source>
</evidence>
<sequence>MPRDSQLRRVLSRAASKLKIRQDPPKNIHITYIEESSFCIHTIPFTASTTFNDVKENLSSQMGLETADSLRVIALPYGHNFYDKELADLRTFDSWDDSESLITSIEPAPSHLKYSICGYPGAVCLKIATTPLVVLFSPWDPADIRSFAGVRNPSTAAALSCRAHQMCISQQLRILSSAFVIRGPGGGRNSEEQKAFRAAIIARYALGHPNSSHAVSDKDKQYRCQITDIYFRSDRLKASHICPSSENGTASLIGLSSTMSEGNGLLLHASVEKVFDNFRITIIPEKEDGNIYFILRVLSSRLLTSRGFPADRTVDSNEEALPSIRWGDLDRKKITFSTESDITPYKRALYWHARVAKYHLNRSNFAEDIELSFSTFASEEAMQFARLLSSGFSSLDSLVGVGRGQSTASLDVRDGQIHVAPPPGLSMQSENPPRDGDKNVGRTRRRRRRFCSFQRMAQTFFRYTMED</sequence>
<evidence type="ECO:0000313" key="4">
    <source>
        <dbReference type="Proteomes" id="UP000483672"/>
    </source>
</evidence>
<dbReference type="Pfam" id="PF13391">
    <property type="entry name" value="HNH_2"/>
    <property type="match status" value="1"/>
</dbReference>